<organism evidence="1 2">
    <name type="scientific">Asaccharospora irregularis DSM 2635</name>
    <dbReference type="NCBI Taxonomy" id="1121321"/>
    <lineage>
        <taxon>Bacteria</taxon>
        <taxon>Bacillati</taxon>
        <taxon>Bacillota</taxon>
        <taxon>Clostridia</taxon>
        <taxon>Peptostreptococcales</taxon>
        <taxon>Peptostreptococcaceae</taxon>
        <taxon>Asaccharospora</taxon>
    </lineage>
</organism>
<dbReference type="Pfam" id="PF04122">
    <property type="entry name" value="CW_binding_2"/>
    <property type="match status" value="1"/>
</dbReference>
<reference evidence="2" key="1">
    <citation type="submission" date="2016-11" db="EMBL/GenBank/DDBJ databases">
        <authorList>
            <person name="Varghese N."/>
            <person name="Submissions S."/>
        </authorList>
    </citation>
    <scope>NUCLEOTIDE SEQUENCE [LARGE SCALE GENOMIC DNA]</scope>
    <source>
        <strain evidence="2">DSM 2635</strain>
    </source>
</reference>
<keyword evidence="2" id="KW-1185">Reference proteome</keyword>
<name>A0A1M5KBQ7_9FIRM</name>
<dbReference type="STRING" id="1121321.SAMN04488530_102201"/>
<proteinExistence type="predicted"/>
<dbReference type="PANTHER" id="PTHR30032">
    <property type="entry name" value="N-ACETYLMURAMOYL-L-ALANINE AMIDASE-RELATED"/>
    <property type="match status" value="1"/>
</dbReference>
<dbReference type="Proteomes" id="UP000243255">
    <property type="component" value="Unassembled WGS sequence"/>
</dbReference>
<evidence type="ECO:0000313" key="1">
    <source>
        <dbReference type="EMBL" id="SHG50168.1"/>
    </source>
</evidence>
<evidence type="ECO:0000313" key="2">
    <source>
        <dbReference type="Proteomes" id="UP000243255"/>
    </source>
</evidence>
<accession>A0A1M5KBQ7</accession>
<gene>
    <name evidence="1" type="ORF">SAMN04488530_102201</name>
</gene>
<dbReference type="InterPro" id="IPR007253">
    <property type="entry name" value="Cell_wall-bd_2"/>
</dbReference>
<dbReference type="AlphaFoldDB" id="A0A1M5KBQ7"/>
<protein>
    <submittedName>
        <fullName evidence="1">Putative cell wall binding repeat 2</fullName>
    </submittedName>
</protein>
<dbReference type="InterPro" id="IPR051922">
    <property type="entry name" value="Bact_Sporulation_Assoc"/>
</dbReference>
<dbReference type="OrthoDB" id="1399160at2"/>
<dbReference type="RefSeq" id="WP_073123699.1">
    <property type="nucleotide sequence ID" value="NZ_BAABCH010000028.1"/>
</dbReference>
<dbReference type="PANTHER" id="PTHR30032:SF4">
    <property type="entry name" value="AMIDASE ENHANCER"/>
    <property type="match status" value="1"/>
</dbReference>
<dbReference type="EMBL" id="FQWX01000002">
    <property type="protein sequence ID" value="SHG50168.1"/>
    <property type="molecule type" value="Genomic_DNA"/>
</dbReference>
<sequence>MNYINNNLSDESLFTLNTTRICKKDPIDLSIEVSKMSFTHMKPNAVILVNKNNLFDGIASASLVHFPINAPILLTDGNNLSKKTLDEIMRLYPKGYNGIQAILVGNISKNIENQLNKVGLTTYHIVGRNHYETACAVATIKNGAKNILIVSGESLSEGTPATFWSAHHGDPILYVNKNEIPRCVIDTIGQKQEVNIYIVGSTNTISESVENFLSKLPNVGTIDRITGNNPYEISVNFAKYKDNQTEFGWGRDYKDGHAFTFSSLDNPMLIVPSVLFAHMGKHTPLILVRRNNVPTEVKEYIESVKPNPPMGMPKPPYMHGFIIGSIDEIFYNTQIDIEMLLSIEHKMDDVMM</sequence>
<dbReference type="GO" id="GO:0030288">
    <property type="term" value="C:outer membrane-bounded periplasmic space"/>
    <property type="evidence" value="ECO:0007669"/>
    <property type="project" value="TreeGrafter"/>
</dbReference>